<dbReference type="Pfam" id="PF00294">
    <property type="entry name" value="PfkB"/>
    <property type="match status" value="1"/>
</dbReference>
<comment type="caution">
    <text evidence="2">The sequence shown here is derived from an EMBL/GenBank/DDBJ whole genome shotgun (WGS) entry which is preliminary data.</text>
</comment>
<dbReference type="Gene3D" id="3.40.1190.20">
    <property type="match status" value="1"/>
</dbReference>
<dbReference type="PANTHER" id="PTHR42774">
    <property type="entry name" value="PHOSPHOTRANSFERASE SYSTEM TRANSPORT PROTEIN"/>
    <property type="match status" value="1"/>
</dbReference>
<sequence length="300" mass="32299">MSEQSKQGLFVGLTTLDLIYQVPQVPQANQKLVAQASLIAAGGPATNAAIAFQALGNTACLVSRLGLHALAALLKQDLQQWQIQLLDLMPQSAQMPPVSSILVTAATGDRAVISRNAVSLQVEARHLLPLPSADIVLIDGHQMAVSQAIAQQAQRQQIPVVIDGGSWKPGFERVLPYATYVICSENFRPPDCHTTTDVVAYLRELGLAKVAITHGDRPIEFWQDSTQGSLAVPSVSVVDTLGAGDIFHGAFCHWILQPQISFSQALKQAAQVAAFCCQFWGTREGLIRLQQTGGQSLKFE</sequence>
<accession>A0ABW6IGV3</accession>
<keyword evidence="3" id="KW-1185">Reference proteome</keyword>
<proteinExistence type="predicted"/>
<dbReference type="RefSeq" id="WP_377966157.1">
    <property type="nucleotide sequence ID" value="NZ_JBHZOL010000086.1"/>
</dbReference>
<gene>
    <name evidence="2" type="ORF">ACFVKH_14210</name>
</gene>
<dbReference type="InterPro" id="IPR029056">
    <property type="entry name" value="Ribokinase-like"/>
</dbReference>
<dbReference type="GO" id="GO:0016301">
    <property type="term" value="F:kinase activity"/>
    <property type="evidence" value="ECO:0007669"/>
    <property type="project" value="UniProtKB-KW"/>
</dbReference>
<dbReference type="Proteomes" id="UP001600165">
    <property type="component" value="Unassembled WGS sequence"/>
</dbReference>
<feature type="domain" description="Carbohydrate kinase PfkB" evidence="1">
    <location>
        <begin position="10"/>
        <end position="284"/>
    </location>
</feature>
<dbReference type="InterPro" id="IPR011611">
    <property type="entry name" value="PfkB_dom"/>
</dbReference>
<evidence type="ECO:0000313" key="2">
    <source>
        <dbReference type="EMBL" id="MFE4107443.1"/>
    </source>
</evidence>
<dbReference type="PANTHER" id="PTHR42774:SF3">
    <property type="entry name" value="KETOHEXOKINASE"/>
    <property type="match status" value="1"/>
</dbReference>
<dbReference type="EMBL" id="JBHZOL010000086">
    <property type="protein sequence ID" value="MFE4107443.1"/>
    <property type="molecule type" value="Genomic_DNA"/>
</dbReference>
<dbReference type="InterPro" id="IPR052562">
    <property type="entry name" value="Ketohexokinase-related"/>
</dbReference>
<protein>
    <submittedName>
        <fullName evidence="2">PfkB family carbohydrate kinase</fullName>
    </submittedName>
</protein>
<keyword evidence="2" id="KW-0418">Kinase</keyword>
<organism evidence="2 3">
    <name type="scientific">Almyronema epifaneia S1</name>
    <dbReference type="NCBI Taxonomy" id="2991925"/>
    <lineage>
        <taxon>Bacteria</taxon>
        <taxon>Bacillati</taxon>
        <taxon>Cyanobacteriota</taxon>
        <taxon>Cyanophyceae</taxon>
        <taxon>Nodosilineales</taxon>
        <taxon>Nodosilineaceae</taxon>
        <taxon>Almyronema</taxon>
        <taxon>Almyronema epifaneia</taxon>
    </lineage>
</organism>
<reference evidence="2 3" key="1">
    <citation type="submission" date="2024-10" db="EMBL/GenBank/DDBJ databases">
        <authorList>
            <person name="Ratan Roy A."/>
            <person name="Morales Sandoval P.H."/>
            <person name="De Los Santos Villalobos S."/>
            <person name="Chakraborty S."/>
            <person name="Mukherjee J."/>
        </authorList>
    </citation>
    <scope>NUCLEOTIDE SEQUENCE [LARGE SCALE GENOMIC DNA]</scope>
    <source>
        <strain evidence="2 3">S1</strain>
    </source>
</reference>
<evidence type="ECO:0000259" key="1">
    <source>
        <dbReference type="Pfam" id="PF00294"/>
    </source>
</evidence>
<name>A0ABW6IGV3_9CYAN</name>
<dbReference type="SUPFAM" id="SSF53613">
    <property type="entry name" value="Ribokinase-like"/>
    <property type="match status" value="1"/>
</dbReference>
<keyword evidence="2" id="KW-0808">Transferase</keyword>
<evidence type="ECO:0000313" key="3">
    <source>
        <dbReference type="Proteomes" id="UP001600165"/>
    </source>
</evidence>